<evidence type="ECO:0000313" key="4">
    <source>
        <dbReference type="Proteomes" id="UP001160301"/>
    </source>
</evidence>
<keyword evidence="4" id="KW-1185">Reference proteome</keyword>
<feature type="compositionally biased region" description="Basic and acidic residues" evidence="1">
    <location>
        <begin position="103"/>
        <end position="122"/>
    </location>
</feature>
<protein>
    <submittedName>
        <fullName evidence="3">Uncharacterized protein</fullName>
    </submittedName>
</protein>
<feature type="signal peptide" evidence="2">
    <location>
        <begin position="1"/>
        <end position="25"/>
    </location>
</feature>
<dbReference type="EMBL" id="JARZHI010000040">
    <property type="protein sequence ID" value="MDI1434328.1"/>
    <property type="molecule type" value="Genomic_DNA"/>
</dbReference>
<sequence length="454" mass="49253">MLRRVFAGCLPLVLFLLGAPSVARALTFRVCVKPPNVPPGVNQWAYDLGAATVWTTKSQVEFTQKAEGHAVYIYDPSVGPESVRLLPIPYNKLKCPPPPPRPEPAKAEEEKKAPPDEKKEAAPAKASEGSKPPPVQKDEQASVLPPGVKKMPERPPRSPRASPPPPEGVLSNEPLLPSESTLPKRDEVHPPKCLDAHCTLVDRGGALPERVFRPGAPLVSAVPCEQTKDGCQGKGNGKGKPKTRLEEIALELTIASAIANGEMNADLSRKDGKQFGVIGGTNEDGVDHPIVQAAVATAAIASGVVLGQADKFVKKLEEACAKKAPLVLQGTEELSKETAEFLAQRYGADIAHALEQNGAIGAYEVMKKFTDGLGGSYQAHHILEEAMARKLELAKNFDKLPAVILTEAQHKKITRWLNRQRPPKVNTDELWKLYEEVYEAYPHWLTAIKPYLGK</sequence>
<reference evidence="3 4" key="1">
    <citation type="submission" date="2023-04" db="EMBL/GenBank/DDBJ databases">
        <title>The genome sequence of Polyangium sorediatum DSM14670.</title>
        <authorList>
            <person name="Zhang X."/>
        </authorList>
    </citation>
    <scope>NUCLEOTIDE SEQUENCE [LARGE SCALE GENOMIC DNA]</scope>
    <source>
        <strain evidence="3 4">DSM 14670</strain>
    </source>
</reference>
<evidence type="ECO:0000256" key="2">
    <source>
        <dbReference type="SAM" id="SignalP"/>
    </source>
</evidence>
<organism evidence="3 4">
    <name type="scientific">Polyangium sorediatum</name>
    <dbReference type="NCBI Taxonomy" id="889274"/>
    <lineage>
        <taxon>Bacteria</taxon>
        <taxon>Pseudomonadati</taxon>
        <taxon>Myxococcota</taxon>
        <taxon>Polyangia</taxon>
        <taxon>Polyangiales</taxon>
        <taxon>Polyangiaceae</taxon>
        <taxon>Polyangium</taxon>
    </lineage>
</organism>
<proteinExistence type="predicted"/>
<feature type="region of interest" description="Disordered" evidence="1">
    <location>
        <begin position="94"/>
        <end position="190"/>
    </location>
</feature>
<dbReference type="Proteomes" id="UP001160301">
    <property type="component" value="Unassembled WGS sequence"/>
</dbReference>
<evidence type="ECO:0000313" key="3">
    <source>
        <dbReference type="EMBL" id="MDI1434328.1"/>
    </source>
</evidence>
<comment type="caution">
    <text evidence="3">The sequence shown here is derived from an EMBL/GenBank/DDBJ whole genome shotgun (WGS) entry which is preliminary data.</text>
</comment>
<feature type="chain" id="PRO_5045369060" evidence="2">
    <location>
        <begin position="26"/>
        <end position="454"/>
    </location>
</feature>
<dbReference type="RefSeq" id="WP_136971309.1">
    <property type="nucleotide sequence ID" value="NZ_JARZHI010000040.1"/>
</dbReference>
<gene>
    <name evidence="3" type="ORF">QHF89_32820</name>
</gene>
<evidence type="ECO:0000256" key="1">
    <source>
        <dbReference type="SAM" id="MobiDB-lite"/>
    </source>
</evidence>
<accession>A0ABT6P182</accession>
<name>A0ABT6P182_9BACT</name>
<keyword evidence="2" id="KW-0732">Signal</keyword>